<dbReference type="InterPro" id="IPR001647">
    <property type="entry name" value="HTH_TetR"/>
</dbReference>
<dbReference type="AlphaFoldDB" id="A0A2H1I2M8"/>
<dbReference type="Proteomes" id="UP000234641">
    <property type="component" value="Unassembled WGS sequence"/>
</dbReference>
<evidence type="ECO:0000256" key="4">
    <source>
        <dbReference type="PROSITE-ProRule" id="PRU00335"/>
    </source>
</evidence>
<feature type="domain" description="HTH tetR-type" evidence="5">
    <location>
        <begin position="24"/>
        <end position="84"/>
    </location>
</feature>
<proteinExistence type="predicted"/>
<dbReference type="EMBL" id="FXYY01000003">
    <property type="protein sequence ID" value="SMX69428.1"/>
    <property type="molecule type" value="Genomic_DNA"/>
</dbReference>
<dbReference type="InterPro" id="IPR009057">
    <property type="entry name" value="Homeodomain-like_sf"/>
</dbReference>
<evidence type="ECO:0000256" key="3">
    <source>
        <dbReference type="ARBA" id="ARBA00023163"/>
    </source>
</evidence>
<dbReference type="PANTHER" id="PTHR30055">
    <property type="entry name" value="HTH-TYPE TRANSCRIPTIONAL REGULATOR RUTR"/>
    <property type="match status" value="1"/>
</dbReference>
<dbReference type="GO" id="GO:0003700">
    <property type="term" value="F:DNA-binding transcription factor activity"/>
    <property type="evidence" value="ECO:0007669"/>
    <property type="project" value="TreeGrafter"/>
</dbReference>
<keyword evidence="1" id="KW-0805">Transcription regulation</keyword>
<evidence type="ECO:0000313" key="7">
    <source>
        <dbReference type="Proteomes" id="UP000234641"/>
    </source>
</evidence>
<feature type="DNA-binding region" description="H-T-H motif" evidence="4">
    <location>
        <begin position="47"/>
        <end position="66"/>
    </location>
</feature>
<evidence type="ECO:0000256" key="1">
    <source>
        <dbReference type="ARBA" id="ARBA00023015"/>
    </source>
</evidence>
<dbReference type="SUPFAM" id="SSF46689">
    <property type="entry name" value="Homeodomain-like"/>
    <property type="match status" value="1"/>
</dbReference>
<name>A0A2H1I2M8_BRELN</name>
<dbReference type="PROSITE" id="PS50977">
    <property type="entry name" value="HTH_TETR_2"/>
    <property type="match status" value="1"/>
</dbReference>
<dbReference type="Gene3D" id="1.10.357.10">
    <property type="entry name" value="Tetracycline Repressor, domain 2"/>
    <property type="match status" value="1"/>
</dbReference>
<evidence type="ECO:0000259" key="5">
    <source>
        <dbReference type="PROSITE" id="PS50977"/>
    </source>
</evidence>
<sequence length="215" mass="24090">MVHNRVEHCYTDGVSETALARMRPEKRAALIDAAAREFASRTFEEASLNRIISTCGMSKSSFYHVVDSKDDLFALVVTDLAAAARGFWTPPAPDSFSDGFWDRARSVWDDIARTWPGSPELTLLWHIVYANTDSPAVRRLADRVEEWVRAVLIAGREAAAIDVECPLELQTLAVFSLLRTFDEWALHLTESDSPTVGPEEISVHQFRLLTRLLSA</sequence>
<keyword evidence="2 4" id="KW-0238">DNA-binding</keyword>
<dbReference type="InterPro" id="IPR050109">
    <property type="entry name" value="HTH-type_TetR-like_transc_reg"/>
</dbReference>
<reference evidence="6 7" key="1">
    <citation type="submission" date="2017-03" db="EMBL/GenBank/DDBJ databases">
        <authorList>
            <person name="Afonso C.L."/>
            <person name="Miller P.J."/>
            <person name="Scott M.A."/>
            <person name="Spackman E."/>
            <person name="Goraichik I."/>
            <person name="Dimitrov K.M."/>
            <person name="Suarez D.L."/>
            <person name="Swayne D.E."/>
        </authorList>
    </citation>
    <scope>NUCLEOTIDE SEQUENCE [LARGE SCALE GENOMIC DNA]</scope>
    <source>
        <strain evidence="6 7">ATCC 9172</strain>
    </source>
</reference>
<gene>
    <name evidence="6" type="ORF">BLIN9172_00670</name>
</gene>
<keyword evidence="3" id="KW-0804">Transcription</keyword>
<dbReference type="Pfam" id="PF00440">
    <property type="entry name" value="TetR_N"/>
    <property type="match status" value="1"/>
</dbReference>
<organism evidence="6 7">
    <name type="scientific">Brevibacterium linens ATCC 9172</name>
    <dbReference type="NCBI Taxonomy" id="1255617"/>
    <lineage>
        <taxon>Bacteria</taxon>
        <taxon>Bacillati</taxon>
        <taxon>Actinomycetota</taxon>
        <taxon>Actinomycetes</taxon>
        <taxon>Micrococcales</taxon>
        <taxon>Brevibacteriaceae</taxon>
        <taxon>Brevibacterium</taxon>
    </lineage>
</organism>
<evidence type="ECO:0000256" key="2">
    <source>
        <dbReference type="ARBA" id="ARBA00023125"/>
    </source>
</evidence>
<evidence type="ECO:0000313" key="6">
    <source>
        <dbReference type="EMBL" id="SMX69428.1"/>
    </source>
</evidence>
<accession>A0A2H1I2M8</accession>
<dbReference type="GO" id="GO:0000976">
    <property type="term" value="F:transcription cis-regulatory region binding"/>
    <property type="evidence" value="ECO:0007669"/>
    <property type="project" value="TreeGrafter"/>
</dbReference>
<protein>
    <submittedName>
        <fullName evidence="6">Transcriptional regulator, TetR family</fullName>
    </submittedName>
</protein>
<dbReference type="PANTHER" id="PTHR30055:SF234">
    <property type="entry name" value="HTH-TYPE TRANSCRIPTIONAL REGULATOR BETI"/>
    <property type="match status" value="1"/>
</dbReference>